<dbReference type="Pfam" id="PF05725">
    <property type="entry name" value="FNIP"/>
    <property type="match status" value="4"/>
</dbReference>
<dbReference type="InterPro" id="IPR008615">
    <property type="entry name" value="FNIP"/>
</dbReference>
<dbReference type="InterPro" id="IPR051251">
    <property type="entry name" value="STK_FNIP-Repeat"/>
</dbReference>
<dbReference type="EMBL" id="KC008572">
    <property type="protein sequence ID" value="AGF85767.1"/>
    <property type="molecule type" value="Genomic_DNA"/>
</dbReference>
<keyword evidence="2" id="KW-1185">Reference proteome</keyword>
<organism evidence="1 2">
    <name type="scientific">Moumouvirus goulette</name>
    <dbReference type="NCBI Taxonomy" id="1247379"/>
    <lineage>
        <taxon>Viruses</taxon>
        <taxon>Varidnaviria</taxon>
        <taxon>Bamfordvirae</taxon>
        <taxon>Nucleocytoviricota</taxon>
        <taxon>Megaviricetes</taxon>
        <taxon>Imitervirales</taxon>
        <taxon>Mimiviridae</taxon>
        <taxon>Megamimivirinae</taxon>
        <taxon>Moumouvirus</taxon>
        <taxon>Moumouvirus goulettemassiliense</taxon>
    </lineage>
</organism>
<dbReference type="Proteomes" id="UP000241071">
    <property type="component" value="Segment"/>
</dbReference>
<reference evidence="1 2" key="1">
    <citation type="submission" date="2012-10" db="EMBL/GenBank/DDBJ databases">
        <title>Complete genome sequence of Moumouvirus goulette.</title>
        <authorList>
            <person name="Fournous G."/>
            <person name="Bougalmi M."/>
            <person name="Colson P."/>
        </authorList>
    </citation>
    <scope>NUCLEOTIDE SEQUENCE [LARGE SCALE GENOMIC DNA]</scope>
</reference>
<proteinExistence type="predicted"/>
<accession>M1PYA7</accession>
<evidence type="ECO:0000313" key="2">
    <source>
        <dbReference type="Proteomes" id="UP000241071"/>
    </source>
</evidence>
<protein>
    <submittedName>
        <fullName evidence="1">FNIP repeat-containing protein</fullName>
    </submittedName>
</protein>
<sequence>METLPITNILGIDEIIHILNFLEDNLKMRLLKSCKMIYELREKINYTNCYDYNDVQKLPFYKKFKNVKFEVTTGCVSIPEGVNILIFDDDFNEPLTFNLPERITCIKFGKKFNQFIKPGVIPNNVTSLNFGNEFNQPLEQGCIPNSVIFLELGDRFNHPIKPGVIPNNVTSLIFGSYFNQPLEQGCIPNSVINLKFGFDFDQPLQKEIIPSNLIDLCLGYSFIHPIKDGILPPSVKRLTISSLYREPLVDYIPDNITHLTIHYYEPEMGRIPINITDLRFAFNTWVPLDVILPKNLKNLILTQDMYERNKVHIPPNVNVIIGRNMFIPCY</sequence>
<gene>
    <name evidence="1" type="ORF">glt_00964</name>
</gene>
<dbReference type="PANTHER" id="PTHR32134:SF173">
    <property type="entry name" value="FNIP REPEAT-CONTAINING PROTEIN-RELATED"/>
    <property type="match status" value="1"/>
</dbReference>
<name>M1PYA7_9VIRU</name>
<dbReference type="PANTHER" id="PTHR32134">
    <property type="entry name" value="FNIP REPEAT-CONTAINING PROTEIN"/>
    <property type="match status" value="1"/>
</dbReference>
<evidence type="ECO:0000313" key="1">
    <source>
        <dbReference type="EMBL" id="AGF85767.1"/>
    </source>
</evidence>